<dbReference type="SUPFAM" id="SSF111337">
    <property type="entry name" value="QueA-like"/>
    <property type="match status" value="1"/>
</dbReference>
<keyword evidence="1 5" id="KW-0963">Cytoplasm</keyword>
<dbReference type="PANTHER" id="PTHR30307:SF0">
    <property type="entry name" value="S-ADENOSYLMETHIONINE:TRNA RIBOSYLTRANSFERASE-ISOMERASE"/>
    <property type="match status" value="1"/>
</dbReference>
<reference evidence="6 7" key="1">
    <citation type="submission" date="2016-11" db="EMBL/GenBank/DDBJ databases">
        <authorList>
            <person name="Jaros S."/>
            <person name="Januszkiewicz K."/>
            <person name="Wedrychowicz H."/>
        </authorList>
    </citation>
    <scope>NUCLEOTIDE SEQUENCE [LARGE SCALE GENOMIC DNA]</scope>
    <source>
        <strain evidence="6 7">DSM 24574</strain>
    </source>
</reference>
<sequence length="396" mass="44928">MDISISNYTYTLPPERIAVYPLANRDQSKLLFYDQGTIHHQVFSSLPDLLPADTLLFFNDTKVIPARLHFQKDTGAVIEIFLLHPVLPSTLVMEAMQAHHHCTWQCTLGNLKRWKDEPLFKTFHGITLKATLRDREAGLVEFEWATDHSFAEVVNLAGETPLPPYLHRKAEQADRERYQTIYSHHEGAVAAPTAGLHFTPAIFDQLKAKGIAHDFVTLHVSAGTFQPVKVENAVEHVMHNEQVVVTRDNLDHLLSGRYIVPVGTTSMRTLESLYWYGVKLLKDPQAVFAISQHEAYTAADHRPTRDEALRAVVDYMDRNQLELLTGETSIYIMPGYTFRVCEALITNFHQPGSTLILLVAAFIGEDWRKVYNESLANGYRFLSYGDSSLLIPRTRS</sequence>
<keyword evidence="6" id="KW-0413">Isomerase</keyword>
<comment type="subcellular location">
    <subcellularLocation>
        <location evidence="5">Cytoplasm</location>
    </subcellularLocation>
</comment>
<dbReference type="GO" id="GO:0051075">
    <property type="term" value="F:S-adenosylmethionine:tRNA ribosyltransferase-isomerase activity"/>
    <property type="evidence" value="ECO:0007669"/>
    <property type="project" value="UniProtKB-EC"/>
</dbReference>
<proteinExistence type="inferred from homology"/>
<evidence type="ECO:0000256" key="5">
    <source>
        <dbReference type="HAMAP-Rule" id="MF_00113"/>
    </source>
</evidence>
<comment type="similarity">
    <text evidence="5">Belongs to the QueA family.</text>
</comment>
<dbReference type="InterPro" id="IPR003699">
    <property type="entry name" value="QueA"/>
</dbReference>
<keyword evidence="7" id="KW-1185">Reference proteome</keyword>
<comment type="subunit">
    <text evidence="5">Monomer.</text>
</comment>
<organism evidence="6 7">
    <name type="scientific">Chryseolinea serpens</name>
    <dbReference type="NCBI Taxonomy" id="947013"/>
    <lineage>
        <taxon>Bacteria</taxon>
        <taxon>Pseudomonadati</taxon>
        <taxon>Bacteroidota</taxon>
        <taxon>Cytophagia</taxon>
        <taxon>Cytophagales</taxon>
        <taxon>Fulvivirgaceae</taxon>
        <taxon>Chryseolinea</taxon>
    </lineage>
</organism>
<dbReference type="EMBL" id="FQWQ01000001">
    <property type="protein sequence ID" value="SHG68989.1"/>
    <property type="molecule type" value="Genomic_DNA"/>
</dbReference>
<dbReference type="EC" id="2.4.99.17" evidence="5"/>
<dbReference type="PANTHER" id="PTHR30307">
    <property type="entry name" value="S-ADENOSYLMETHIONINE:TRNA RIBOSYLTRANSFERASE-ISOMERASE"/>
    <property type="match status" value="1"/>
</dbReference>
<dbReference type="InterPro" id="IPR042119">
    <property type="entry name" value="QueA_dom2"/>
</dbReference>
<dbReference type="Gene3D" id="3.40.1780.10">
    <property type="entry name" value="QueA-like"/>
    <property type="match status" value="2"/>
</dbReference>
<dbReference type="Gene3D" id="2.40.10.240">
    <property type="entry name" value="QueA-like"/>
    <property type="match status" value="1"/>
</dbReference>
<name>A0A1M5LWG8_9BACT</name>
<dbReference type="GO" id="GO:0008616">
    <property type="term" value="P:tRNA queuosine(34) biosynthetic process"/>
    <property type="evidence" value="ECO:0007669"/>
    <property type="project" value="UniProtKB-UniRule"/>
</dbReference>
<evidence type="ECO:0000256" key="2">
    <source>
        <dbReference type="ARBA" id="ARBA00022679"/>
    </source>
</evidence>
<evidence type="ECO:0000313" key="7">
    <source>
        <dbReference type="Proteomes" id="UP000184212"/>
    </source>
</evidence>
<dbReference type="GO" id="GO:0005737">
    <property type="term" value="C:cytoplasm"/>
    <property type="evidence" value="ECO:0007669"/>
    <property type="project" value="UniProtKB-SubCell"/>
</dbReference>
<dbReference type="HAMAP" id="MF_00113">
    <property type="entry name" value="QueA"/>
    <property type="match status" value="1"/>
</dbReference>
<protein>
    <recommendedName>
        <fullName evidence="5">S-adenosylmethionine:tRNA ribosyltransferase-isomerase</fullName>
        <ecNumber evidence="5">2.4.99.17</ecNumber>
    </recommendedName>
    <alternativeName>
        <fullName evidence="5">Queuosine biosynthesis protein QueA</fullName>
    </alternativeName>
</protein>
<dbReference type="UniPathway" id="UPA00392"/>
<dbReference type="InterPro" id="IPR036100">
    <property type="entry name" value="QueA_sf"/>
</dbReference>
<evidence type="ECO:0000256" key="1">
    <source>
        <dbReference type="ARBA" id="ARBA00022490"/>
    </source>
</evidence>
<comment type="catalytic activity">
    <reaction evidence="5">
        <text>7-aminomethyl-7-carbaguanosine(34) in tRNA + S-adenosyl-L-methionine = epoxyqueuosine(34) in tRNA + adenine + L-methionine + 2 H(+)</text>
        <dbReference type="Rhea" id="RHEA:32155"/>
        <dbReference type="Rhea" id="RHEA-COMP:10342"/>
        <dbReference type="Rhea" id="RHEA-COMP:18582"/>
        <dbReference type="ChEBI" id="CHEBI:15378"/>
        <dbReference type="ChEBI" id="CHEBI:16708"/>
        <dbReference type="ChEBI" id="CHEBI:57844"/>
        <dbReference type="ChEBI" id="CHEBI:59789"/>
        <dbReference type="ChEBI" id="CHEBI:82833"/>
        <dbReference type="ChEBI" id="CHEBI:194443"/>
        <dbReference type="EC" id="2.4.99.17"/>
    </reaction>
</comment>
<dbReference type="OrthoDB" id="9805933at2"/>
<dbReference type="RefSeq" id="WP_073132255.1">
    <property type="nucleotide sequence ID" value="NZ_FQWQ01000001.1"/>
</dbReference>
<comment type="pathway">
    <text evidence="5">tRNA modification; tRNA-queuosine biosynthesis.</text>
</comment>
<gene>
    <name evidence="5" type="primary">queA</name>
    <name evidence="6" type="ORF">SAMN04488109_1417</name>
</gene>
<dbReference type="Pfam" id="PF02547">
    <property type="entry name" value="Queuosine_synth"/>
    <property type="match status" value="1"/>
</dbReference>
<keyword evidence="4 5" id="KW-0671">Queuosine biosynthesis</keyword>
<dbReference type="AlphaFoldDB" id="A0A1M5LWG8"/>
<dbReference type="InterPro" id="IPR042118">
    <property type="entry name" value="QueA_dom1"/>
</dbReference>
<evidence type="ECO:0000256" key="4">
    <source>
        <dbReference type="ARBA" id="ARBA00022785"/>
    </source>
</evidence>
<evidence type="ECO:0000256" key="3">
    <source>
        <dbReference type="ARBA" id="ARBA00022691"/>
    </source>
</evidence>
<keyword evidence="3 5" id="KW-0949">S-adenosyl-L-methionine</keyword>
<accession>A0A1M5LWG8</accession>
<dbReference type="STRING" id="947013.SAMN04488109_1417"/>
<evidence type="ECO:0000313" key="6">
    <source>
        <dbReference type="EMBL" id="SHG68989.1"/>
    </source>
</evidence>
<keyword evidence="2 5" id="KW-0808">Transferase</keyword>
<comment type="function">
    <text evidence="5">Transfers and isomerizes the ribose moiety from AdoMet to the 7-aminomethyl group of 7-deazaguanine (preQ1-tRNA) to give epoxyqueuosine (oQ-tRNA).</text>
</comment>
<dbReference type="Proteomes" id="UP000184212">
    <property type="component" value="Unassembled WGS sequence"/>
</dbReference>